<evidence type="ECO:0000256" key="4">
    <source>
        <dbReference type="ARBA" id="ARBA00022898"/>
    </source>
</evidence>
<dbReference type="OrthoDB" id="85346at2157"/>
<dbReference type="GO" id="GO:0030170">
    <property type="term" value="F:pyridoxal phosphate binding"/>
    <property type="evidence" value="ECO:0007669"/>
    <property type="project" value="InterPro"/>
</dbReference>
<feature type="binding site" evidence="5">
    <location>
        <position position="274"/>
    </location>
    <ligand>
        <name>N(2)-acetyl-L-ornithine</name>
        <dbReference type="ChEBI" id="CHEBI:57805"/>
    </ligand>
</feature>
<keyword evidence="3 5" id="KW-0808">Transferase</keyword>
<keyword evidence="4 5" id="KW-0663">Pyridoxal phosphate</keyword>
<dbReference type="FunFam" id="3.40.640.10:FF:000004">
    <property type="entry name" value="Acetylornithine aminotransferase"/>
    <property type="match status" value="1"/>
</dbReference>
<organism evidence="6 7">
    <name type="scientific">Methanocaldococcus villosus KIN24-T80</name>
    <dbReference type="NCBI Taxonomy" id="1069083"/>
    <lineage>
        <taxon>Archaea</taxon>
        <taxon>Methanobacteriati</taxon>
        <taxon>Methanobacteriota</taxon>
        <taxon>Methanomada group</taxon>
        <taxon>Methanococci</taxon>
        <taxon>Methanococcales</taxon>
        <taxon>Methanocaldococcaceae</taxon>
        <taxon>Methanocaldococcus</taxon>
    </lineage>
</organism>
<keyword evidence="7" id="KW-1185">Reference proteome</keyword>
<comment type="pathway">
    <text evidence="5">Amino-acid biosynthesis; L-arginine biosynthesis; N(2)-acetyl-L-ornithine from L-glutamate: step 4/4.</text>
</comment>
<feature type="binding site" evidence="5">
    <location>
        <position position="275"/>
    </location>
    <ligand>
        <name>pyridoxal 5'-phosphate</name>
        <dbReference type="ChEBI" id="CHEBI:597326"/>
    </ligand>
</feature>
<dbReference type="STRING" id="1069083.GCA_000371805_00441"/>
<dbReference type="GO" id="GO:0042802">
    <property type="term" value="F:identical protein binding"/>
    <property type="evidence" value="ECO:0007669"/>
    <property type="project" value="TreeGrafter"/>
</dbReference>
<dbReference type="CDD" id="cd00610">
    <property type="entry name" value="OAT_like"/>
    <property type="match status" value="1"/>
</dbReference>
<dbReference type="Proteomes" id="UP000053695">
    <property type="component" value="Unassembled WGS sequence"/>
</dbReference>
<dbReference type="HAMAP" id="MF_01107">
    <property type="entry name" value="ArgD_aminotrans_3"/>
    <property type="match status" value="1"/>
</dbReference>
<keyword evidence="2 5" id="KW-0028">Amino-acid biosynthesis</keyword>
<dbReference type="AlphaFoldDB" id="N6VRT9"/>
<evidence type="ECO:0000256" key="3">
    <source>
        <dbReference type="ARBA" id="ARBA00022679"/>
    </source>
</evidence>
<gene>
    <name evidence="5" type="primary">argD</name>
    <name evidence="6" type="ORF">J422_01570</name>
</gene>
<dbReference type="GO" id="GO:0005737">
    <property type="term" value="C:cytoplasm"/>
    <property type="evidence" value="ECO:0007669"/>
    <property type="project" value="UniProtKB-SubCell"/>
</dbReference>
<comment type="catalytic activity">
    <reaction evidence="5">
        <text>N(2)-acetyl-L-ornithine + 2-oxoglutarate = N-acetyl-L-glutamate 5-semialdehyde + L-glutamate</text>
        <dbReference type="Rhea" id="RHEA:18049"/>
        <dbReference type="ChEBI" id="CHEBI:16810"/>
        <dbReference type="ChEBI" id="CHEBI:29123"/>
        <dbReference type="ChEBI" id="CHEBI:29985"/>
        <dbReference type="ChEBI" id="CHEBI:57805"/>
        <dbReference type="EC" id="2.6.1.11"/>
    </reaction>
</comment>
<dbReference type="InterPro" id="IPR004636">
    <property type="entry name" value="AcOrn/SuccOrn_fam"/>
</dbReference>
<comment type="miscellaneous">
    <text evidence="5">May also have succinyldiaminopimelate aminotransferase activity, thus carrying out the corresponding step in lysine biosynthesis.</text>
</comment>
<dbReference type="Pfam" id="PF00202">
    <property type="entry name" value="Aminotran_3"/>
    <property type="match status" value="1"/>
</dbReference>
<dbReference type="PANTHER" id="PTHR11986:SF79">
    <property type="entry name" value="ACETYLORNITHINE AMINOTRANSFERASE, MITOCHONDRIAL"/>
    <property type="match status" value="1"/>
</dbReference>
<proteinExistence type="inferred from homology"/>
<dbReference type="InterPro" id="IPR015422">
    <property type="entry name" value="PyrdxlP-dep_Trfase_small"/>
</dbReference>
<comment type="caution">
    <text evidence="6">The sequence shown here is derived from an EMBL/GenBank/DDBJ whole genome shotgun (WGS) entry which is preliminary data.</text>
</comment>
<dbReference type="NCBIfam" id="TIGR00707">
    <property type="entry name" value="argD"/>
    <property type="match status" value="1"/>
</dbReference>
<keyword evidence="5" id="KW-0963">Cytoplasm</keyword>
<evidence type="ECO:0000256" key="2">
    <source>
        <dbReference type="ARBA" id="ARBA00022605"/>
    </source>
</evidence>
<comment type="cofactor">
    <cofactor evidence="5">
        <name>pyridoxal 5'-phosphate</name>
        <dbReference type="ChEBI" id="CHEBI:597326"/>
    </cofactor>
    <text evidence="5">Binds 1 pyridoxal phosphate per subunit.</text>
</comment>
<dbReference type="EMBL" id="APMM01000011">
    <property type="protein sequence ID" value="ENN96570.1"/>
    <property type="molecule type" value="Genomic_DNA"/>
</dbReference>
<feature type="modified residue" description="N6-(pyridoxal phosphate)lysine" evidence="5">
    <location>
        <position position="246"/>
    </location>
</feature>
<dbReference type="Gene3D" id="3.40.640.10">
    <property type="entry name" value="Type I PLP-dependent aspartate aminotransferase-like (Major domain)"/>
    <property type="match status" value="1"/>
</dbReference>
<evidence type="ECO:0000256" key="5">
    <source>
        <dbReference type="HAMAP-Rule" id="MF_01107"/>
    </source>
</evidence>
<dbReference type="EC" id="2.6.1.11" evidence="5"/>
<dbReference type="RefSeq" id="WP_004589973.1">
    <property type="nucleotide sequence ID" value="NZ_APMM01000011.1"/>
</dbReference>
<dbReference type="PANTHER" id="PTHR11986">
    <property type="entry name" value="AMINOTRANSFERASE CLASS III"/>
    <property type="match status" value="1"/>
</dbReference>
<dbReference type="PATRIC" id="fig|1069083.5.peg.309"/>
<dbReference type="NCBIfam" id="NF002325">
    <property type="entry name" value="PRK01278.1"/>
    <property type="match status" value="1"/>
</dbReference>
<dbReference type="InterPro" id="IPR050103">
    <property type="entry name" value="Class-III_PLP-dep_AT"/>
</dbReference>
<dbReference type="PIRSF" id="PIRSF000521">
    <property type="entry name" value="Transaminase_4ab_Lys_Orn"/>
    <property type="match status" value="1"/>
</dbReference>
<evidence type="ECO:0000256" key="1">
    <source>
        <dbReference type="ARBA" id="ARBA00022576"/>
    </source>
</evidence>
<dbReference type="PROSITE" id="PS00600">
    <property type="entry name" value="AA_TRANSFER_CLASS_3"/>
    <property type="match status" value="1"/>
</dbReference>
<dbReference type="InterPro" id="IPR015421">
    <property type="entry name" value="PyrdxlP-dep_Trfase_major"/>
</dbReference>
<feature type="binding site" evidence="5">
    <location>
        <begin position="217"/>
        <end position="220"/>
    </location>
    <ligand>
        <name>pyridoxal 5'-phosphate</name>
        <dbReference type="ChEBI" id="CHEBI:597326"/>
    </ligand>
</feature>
<comment type="similarity">
    <text evidence="5">Belongs to the class-III pyridoxal-phosphate-dependent aminotransferase family. ArgD subfamily.</text>
</comment>
<dbReference type="UniPathway" id="UPA00068">
    <property type="reaction ID" value="UER00109"/>
</dbReference>
<dbReference type="GO" id="GO:0003992">
    <property type="term" value="F:N2-acetyl-L-ornithine:2-oxoglutarate 5-aminotransferase activity"/>
    <property type="evidence" value="ECO:0007669"/>
    <property type="project" value="UniProtKB-UniRule"/>
</dbReference>
<dbReference type="GO" id="GO:0006526">
    <property type="term" value="P:L-arginine biosynthetic process"/>
    <property type="evidence" value="ECO:0007669"/>
    <property type="project" value="UniProtKB-UniRule"/>
</dbReference>
<comment type="subunit">
    <text evidence="5">Homodimer.</text>
</comment>
<protein>
    <recommendedName>
        <fullName evidence="5">Acetylornithine aminotransferase</fullName>
        <shortName evidence="5">ACOAT</shortName>
        <ecNumber evidence="5">2.6.1.11</ecNumber>
    </recommendedName>
</protein>
<name>N6VRT9_9EURY</name>
<keyword evidence="1 5" id="KW-0032">Aminotransferase</keyword>
<sequence length="390" mass="43831">MIELERKYHLQVYRRYPVVIVKGRGMEVYDINNKKYLDFIAGIGVNNAGHCHPKIVEAIKNQAENLIHVSNLFYNIPQIELAKRLVGLSKLDKAFFCNSGTEAIEGVIKFARKYANKILNKKGEIITFYNAFHGRTYGALSATPKDRIREGFEPLLEGFKHLPFNNIEALKEGVDNNTIAIMLELVQGEGGVNVAEMEFVKTIADICEDKNILLIVDEIQTGIGRTGKMFAFEHYGIEPDMVTLAKALAGGLPIGAVLLKEEIEKALNYGDHGSTFGGNPLVCSAALANLSVIEELIRDNKVLKKGEYFLNRLKELDYEFIKDVRGLGLMIGVELEFNGNKIVEEMLKRGFLINCTSEKVLRFLPPLIVEKEEIDLLVDNLNEVFKNYSE</sequence>
<dbReference type="InterPro" id="IPR049704">
    <property type="entry name" value="Aminotrans_3_PPA_site"/>
</dbReference>
<evidence type="ECO:0000313" key="7">
    <source>
        <dbReference type="Proteomes" id="UP000053695"/>
    </source>
</evidence>
<comment type="subcellular location">
    <subcellularLocation>
        <location evidence="5">Cytoplasm</location>
    </subcellularLocation>
</comment>
<dbReference type="Gene3D" id="3.90.1150.10">
    <property type="entry name" value="Aspartate Aminotransferase, domain 1"/>
    <property type="match status" value="1"/>
</dbReference>
<dbReference type="SUPFAM" id="SSF53383">
    <property type="entry name" value="PLP-dependent transferases"/>
    <property type="match status" value="1"/>
</dbReference>
<accession>N6VRT9</accession>
<feature type="binding site" evidence="5">
    <location>
        <position position="135"/>
    </location>
    <ligand>
        <name>N(2)-acetyl-L-ornithine</name>
        <dbReference type="ChEBI" id="CHEBI:57805"/>
    </ligand>
</feature>
<dbReference type="InterPro" id="IPR005814">
    <property type="entry name" value="Aminotrans_3"/>
</dbReference>
<evidence type="ECO:0000313" key="6">
    <source>
        <dbReference type="EMBL" id="ENN96570.1"/>
    </source>
</evidence>
<dbReference type="InterPro" id="IPR015424">
    <property type="entry name" value="PyrdxlP-dep_Trfase"/>
</dbReference>
<feature type="binding site" evidence="5">
    <location>
        <position position="132"/>
    </location>
    <ligand>
        <name>pyridoxal 5'-phosphate</name>
        <dbReference type="ChEBI" id="CHEBI:597326"/>
    </ligand>
</feature>
<keyword evidence="5" id="KW-0055">Arginine biosynthesis</keyword>
<reference evidence="6 7" key="1">
    <citation type="journal article" date="2013" name="Genome Announc.">
        <title>Draft Genome Sequence of a Highly Flagellated, Fast-Swimming Archaeon, Methanocaldococcus villosus Strain KIN24-T80 (DSM 22612).</title>
        <authorList>
            <person name="Thennarasu S."/>
            <person name="Polireddy D."/>
            <person name="Antony A."/>
            <person name="Yada M.R."/>
            <person name="Algarawi S."/>
            <person name="Sivakumar N."/>
        </authorList>
    </citation>
    <scope>NUCLEOTIDE SEQUENCE [LARGE SCALE GENOMIC DNA]</scope>
    <source>
        <strain evidence="6 7">KIN24-T80</strain>
    </source>
</reference>
<feature type="binding site" evidence="5">
    <location>
        <begin position="100"/>
        <end position="101"/>
    </location>
    <ligand>
        <name>pyridoxal 5'-phosphate</name>
        <dbReference type="ChEBI" id="CHEBI:597326"/>
    </ligand>
</feature>